<keyword evidence="1" id="KW-0547">Nucleotide-binding</keyword>
<dbReference type="GO" id="GO:0051015">
    <property type="term" value="F:actin filament binding"/>
    <property type="evidence" value="ECO:0007669"/>
    <property type="project" value="TreeGrafter"/>
</dbReference>
<reference evidence="6" key="1">
    <citation type="submission" date="2023-08" db="EMBL/GenBank/DDBJ databases">
        <authorList>
            <person name="Chen Y."/>
            <person name="Shah S."/>
            <person name="Dougan E. K."/>
            <person name="Thang M."/>
            <person name="Chan C."/>
        </authorList>
    </citation>
    <scope>NUCLEOTIDE SEQUENCE</scope>
</reference>
<keyword evidence="3 4" id="KW-0009">Actin-binding</keyword>
<keyword evidence="4" id="KW-0505">Motor protein</keyword>
<dbReference type="InterPro" id="IPR001609">
    <property type="entry name" value="Myosin_head_motor_dom-like"/>
</dbReference>
<evidence type="ECO:0000256" key="1">
    <source>
        <dbReference type="ARBA" id="ARBA00022741"/>
    </source>
</evidence>
<dbReference type="InterPro" id="IPR027417">
    <property type="entry name" value="P-loop_NTPase"/>
</dbReference>
<evidence type="ECO:0000259" key="5">
    <source>
        <dbReference type="PROSITE" id="PS51456"/>
    </source>
</evidence>
<name>A0AA36MRF9_9DINO</name>
<dbReference type="SUPFAM" id="SSF52540">
    <property type="entry name" value="P-loop containing nucleoside triphosphate hydrolases"/>
    <property type="match status" value="1"/>
</dbReference>
<dbReference type="GO" id="GO:0005524">
    <property type="term" value="F:ATP binding"/>
    <property type="evidence" value="ECO:0007669"/>
    <property type="project" value="UniProtKB-KW"/>
</dbReference>
<sequence length="161" mass="18341">MRFAGVLDIFGFEAFKLNSLEQLFINYCNERLHQFFIEAAFKREQAMCSEEGITIAIKFQDNAHILATIDSQDAKLGLGVLPLLEEQCGLQSGSNEAFTQSCHRRFGKSPVKCYVEPKMAAREHFEILHSCCPVRYCTAHFREKNMDVMPSEVLQAPSKRT</sequence>
<comment type="caution">
    <text evidence="6">The sequence shown here is derived from an EMBL/GenBank/DDBJ whole genome shotgun (WGS) entry which is preliminary data.</text>
</comment>
<dbReference type="PANTHER" id="PTHR13140">
    <property type="entry name" value="MYOSIN"/>
    <property type="match status" value="1"/>
</dbReference>
<organism evidence="6 7">
    <name type="scientific">Effrenium voratum</name>
    <dbReference type="NCBI Taxonomy" id="2562239"/>
    <lineage>
        <taxon>Eukaryota</taxon>
        <taxon>Sar</taxon>
        <taxon>Alveolata</taxon>
        <taxon>Dinophyceae</taxon>
        <taxon>Suessiales</taxon>
        <taxon>Symbiodiniaceae</taxon>
        <taxon>Effrenium</taxon>
    </lineage>
</organism>
<evidence type="ECO:0000256" key="2">
    <source>
        <dbReference type="ARBA" id="ARBA00022840"/>
    </source>
</evidence>
<keyword evidence="4" id="KW-0518">Myosin</keyword>
<dbReference type="GO" id="GO:0016459">
    <property type="term" value="C:myosin complex"/>
    <property type="evidence" value="ECO:0007669"/>
    <property type="project" value="UniProtKB-KW"/>
</dbReference>
<dbReference type="Pfam" id="PF00063">
    <property type="entry name" value="Myosin_head"/>
    <property type="match status" value="1"/>
</dbReference>
<dbReference type="GO" id="GO:0005737">
    <property type="term" value="C:cytoplasm"/>
    <property type="evidence" value="ECO:0007669"/>
    <property type="project" value="TreeGrafter"/>
</dbReference>
<dbReference type="PROSITE" id="PS51456">
    <property type="entry name" value="MYOSIN_MOTOR"/>
    <property type="match status" value="1"/>
</dbReference>
<evidence type="ECO:0000256" key="4">
    <source>
        <dbReference type="PROSITE-ProRule" id="PRU00782"/>
    </source>
</evidence>
<evidence type="ECO:0000256" key="3">
    <source>
        <dbReference type="ARBA" id="ARBA00023203"/>
    </source>
</evidence>
<dbReference type="PANTHER" id="PTHR13140:SF270">
    <property type="entry name" value="MYOSIN-12"/>
    <property type="match status" value="1"/>
</dbReference>
<keyword evidence="7" id="KW-1185">Reference proteome</keyword>
<dbReference type="AlphaFoldDB" id="A0AA36MRF9"/>
<dbReference type="GO" id="GO:0007015">
    <property type="term" value="P:actin filament organization"/>
    <property type="evidence" value="ECO:0007669"/>
    <property type="project" value="TreeGrafter"/>
</dbReference>
<proteinExistence type="inferred from homology"/>
<evidence type="ECO:0000313" key="6">
    <source>
        <dbReference type="EMBL" id="CAJ1382830.1"/>
    </source>
</evidence>
<protein>
    <recommendedName>
        <fullName evidence="5">Myosin motor domain-containing protein</fullName>
    </recommendedName>
</protein>
<comment type="similarity">
    <text evidence="4">Belongs to the TRAFAC class myosin-kinesin ATPase superfamily. Myosin family.</text>
</comment>
<keyword evidence="2" id="KW-0067">ATP-binding</keyword>
<feature type="domain" description="Myosin motor" evidence="5">
    <location>
        <begin position="1"/>
        <end position="161"/>
    </location>
</feature>
<dbReference type="Proteomes" id="UP001178507">
    <property type="component" value="Unassembled WGS sequence"/>
</dbReference>
<accession>A0AA36MRF9</accession>
<dbReference type="Gene3D" id="1.20.58.530">
    <property type="match status" value="1"/>
</dbReference>
<dbReference type="GO" id="GO:0000146">
    <property type="term" value="F:microfilament motor activity"/>
    <property type="evidence" value="ECO:0007669"/>
    <property type="project" value="TreeGrafter"/>
</dbReference>
<dbReference type="EMBL" id="CAUJNA010000946">
    <property type="protein sequence ID" value="CAJ1382830.1"/>
    <property type="molecule type" value="Genomic_DNA"/>
</dbReference>
<dbReference type="GO" id="GO:0016020">
    <property type="term" value="C:membrane"/>
    <property type="evidence" value="ECO:0007669"/>
    <property type="project" value="TreeGrafter"/>
</dbReference>
<gene>
    <name evidence="6" type="ORF">EVOR1521_LOCUS10117</name>
</gene>
<evidence type="ECO:0000313" key="7">
    <source>
        <dbReference type="Proteomes" id="UP001178507"/>
    </source>
</evidence>
<comment type="caution">
    <text evidence="4">Lacks conserved residue(s) required for the propagation of feature annotation.</text>
</comment>